<dbReference type="EnsemblPlants" id="OBART11G08940.1">
    <property type="protein sequence ID" value="OBART11G08940.1"/>
    <property type="gene ID" value="OBART11G08940"/>
</dbReference>
<dbReference type="Gramene" id="OBART11G08940.1">
    <property type="protein sequence ID" value="OBART11G08940.1"/>
    <property type="gene ID" value="OBART11G08940"/>
</dbReference>
<keyword evidence="2" id="KW-1185">Reference proteome</keyword>
<reference evidence="1" key="2">
    <citation type="submission" date="2015-03" db="UniProtKB">
        <authorList>
            <consortium name="EnsemblPlants"/>
        </authorList>
    </citation>
    <scope>IDENTIFICATION</scope>
</reference>
<dbReference type="HOGENOM" id="CLU_149610_0_0_1"/>
<accession>A0A0D3HKC2</accession>
<dbReference type="Proteomes" id="UP000026960">
    <property type="component" value="Chromosome 11"/>
</dbReference>
<proteinExistence type="predicted"/>
<reference evidence="1" key="1">
    <citation type="journal article" date="2009" name="Rice">
        <title>De Novo Next Generation Sequencing of Plant Genomes.</title>
        <authorList>
            <person name="Rounsley S."/>
            <person name="Marri P.R."/>
            <person name="Yu Y."/>
            <person name="He R."/>
            <person name="Sisneros N."/>
            <person name="Goicoechea J.L."/>
            <person name="Lee S.J."/>
            <person name="Angelova A."/>
            <person name="Kudrna D."/>
            <person name="Luo M."/>
            <person name="Affourtit J."/>
            <person name="Desany B."/>
            <person name="Knight J."/>
            <person name="Niazi F."/>
            <person name="Egholm M."/>
            <person name="Wing R.A."/>
        </authorList>
    </citation>
    <scope>NUCLEOTIDE SEQUENCE [LARGE SCALE GENOMIC DNA]</scope>
    <source>
        <strain evidence="1">cv. IRGC 105608</strain>
    </source>
</reference>
<evidence type="ECO:0000313" key="2">
    <source>
        <dbReference type="Proteomes" id="UP000026960"/>
    </source>
</evidence>
<protein>
    <submittedName>
        <fullName evidence="1">Uncharacterized protein</fullName>
    </submittedName>
</protein>
<organism evidence="1">
    <name type="scientific">Oryza barthii</name>
    <dbReference type="NCBI Taxonomy" id="65489"/>
    <lineage>
        <taxon>Eukaryota</taxon>
        <taxon>Viridiplantae</taxon>
        <taxon>Streptophyta</taxon>
        <taxon>Embryophyta</taxon>
        <taxon>Tracheophyta</taxon>
        <taxon>Spermatophyta</taxon>
        <taxon>Magnoliopsida</taxon>
        <taxon>Liliopsida</taxon>
        <taxon>Poales</taxon>
        <taxon>Poaceae</taxon>
        <taxon>BOP clade</taxon>
        <taxon>Oryzoideae</taxon>
        <taxon>Oryzeae</taxon>
        <taxon>Oryzinae</taxon>
        <taxon>Oryza</taxon>
    </lineage>
</organism>
<sequence length="111" mass="12314">MKKEGISIDETLDQLLEKFELMEANRRQEEKFNQILHKLQEIEARWSKAAEEMIAAIRATTAILKATLPTAPMASPPLAPTKCLTECPNNNITWVAANSNHIGEMLAPTAA</sequence>
<evidence type="ECO:0000313" key="1">
    <source>
        <dbReference type="EnsemblPlants" id="OBART11G08940.1"/>
    </source>
</evidence>
<dbReference type="AlphaFoldDB" id="A0A0D3HKC2"/>
<dbReference type="PaxDb" id="65489-OBART11G08940.1"/>
<name>A0A0D3HKC2_9ORYZ</name>